<dbReference type="EMBL" id="UINC01062562">
    <property type="protein sequence ID" value="SVB89311.1"/>
    <property type="molecule type" value="Genomic_DNA"/>
</dbReference>
<feature type="transmembrane region" description="Helical" evidence="1">
    <location>
        <begin position="20"/>
        <end position="39"/>
    </location>
</feature>
<name>A0A382HS41_9ZZZZ</name>
<proteinExistence type="predicted"/>
<evidence type="ECO:0000313" key="2">
    <source>
        <dbReference type="EMBL" id="SVB89311.1"/>
    </source>
</evidence>
<evidence type="ECO:0000256" key="1">
    <source>
        <dbReference type="SAM" id="Phobius"/>
    </source>
</evidence>
<keyword evidence="1" id="KW-0472">Membrane</keyword>
<sequence>MTGPYSELIKAFWVGVRFDLRLACIIILPLAFIFIIPILNPLNNFLLRKLSQIYLWIVTIVALLFYTFDLGNYGYLDQRIDFSSFKL</sequence>
<protein>
    <submittedName>
        <fullName evidence="2">Uncharacterized protein</fullName>
    </submittedName>
</protein>
<dbReference type="AlphaFoldDB" id="A0A382HS41"/>
<feature type="transmembrane region" description="Helical" evidence="1">
    <location>
        <begin position="51"/>
        <end position="68"/>
    </location>
</feature>
<organism evidence="2">
    <name type="scientific">marine metagenome</name>
    <dbReference type="NCBI Taxonomy" id="408172"/>
    <lineage>
        <taxon>unclassified sequences</taxon>
        <taxon>metagenomes</taxon>
        <taxon>ecological metagenomes</taxon>
    </lineage>
</organism>
<keyword evidence="1" id="KW-1133">Transmembrane helix</keyword>
<reference evidence="2" key="1">
    <citation type="submission" date="2018-05" db="EMBL/GenBank/DDBJ databases">
        <authorList>
            <person name="Lanie J.A."/>
            <person name="Ng W.-L."/>
            <person name="Kazmierczak K.M."/>
            <person name="Andrzejewski T.M."/>
            <person name="Davidsen T.M."/>
            <person name="Wayne K.J."/>
            <person name="Tettelin H."/>
            <person name="Glass J.I."/>
            <person name="Rusch D."/>
            <person name="Podicherti R."/>
            <person name="Tsui H.-C.T."/>
            <person name="Winkler M.E."/>
        </authorList>
    </citation>
    <scope>NUCLEOTIDE SEQUENCE</scope>
</reference>
<keyword evidence="1" id="KW-0812">Transmembrane</keyword>
<accession>A0A382HS41</accession>
<gene>
    <name evidence="2" type="ORF">METZ01_LOCUS242165</name>
</gene>
<feature type="non-terminal residue" evidence="2">
    <location>
        <position position="87"/>
    </location>
</feature>